<keyword evidence="12" id="KW-1185">Reference proteome</keyword>
<dbReference type="Pfam" id="PF00664">
    <property type="entry name" value="ABC_membrane"/>
    <property type="match status" value="1"/>
</dbReference>
<organism evidence="11 12">
    <name type="scientific">Streptomyces morookaense</name>
    <name type="common">Streptoverticillium morookaense</name>
    <dbReference type="NCBI Taxonomy" id="1970"/>
    <lineage>
        <taxon>Bacteria</taxon>
        <taxon>Bacillati</taxon>
        <taxon>Actinomycetota</taxon>
        <taxon>Actinomycetes</taxon>
        <taxon>Kitasatosporales</taxon>
        <taxon>Streptomycetaceae</taxon>
        <taxon>Streptomyces</taxon>
    </lineage>
</organism>
<keyword evidence="6 8" id="KW-0472">Membrane</keyword>
<dbReference type="CDD" id="cd07346">
    <property type="entry name" value="ABC_6TM_exporters"/>
    <property type="match status" value="1"/>
</dbReference>
<evidence type="ECO:0000313" key="12">
    <source>
        <dbReference type="Proteomes" id="UP000587462"/>
    </source>
</evidence>
<evidence type="ECO:0000256" key="3">
    <source>
        <dbReference type="ARBA" id="ARBA00022741"/>
    </source>
</evidence>
<evidence type="ECO:0000313" key="11">
    <source>
        <dbReference type="EMBL" id="NVK78595.1"/>
    </source>
</evidence>
<dbReference type="PROSITE" id="PS50929">
    <property type="entry name" value="ABC_TM1F"/>
    <property type="match status" value="1"/>
</dbReference>
<accession>A0A7Y7B495</accession>
<evidence type="ECO:0000259" key="9">
    <source>
        <dbReference type="PROSITE" id="PS50893"/>
    </source>
</evidence>
<dbReference type="RefSeq" id="WP_171080872.1">
    <property type="nucleotide sequence ID" value="NZ_BNBU01000005.1"/>
</dbReference>
<dbReference type="SUPFAM" id="SSF52540">
    <property type="entry name" value="P-loop containing nucleoside triphosphate hydrolases"/>
    <property type="match status" value="1"/>
</dbReference>
<gene>
    <name evidence="11" type="ORF">HG542_13065</name>
</gene>
<proteinExistence type="predicted"/>
<sequence length="659" mass="67284">MAARHRRSRLGGGDRLVADATRHVGARTLVLGLTSVAGTGAALLLPAVLGHTVDLLLARQSGEASRWVVLCALLLCAPAVFDALDGLLTGTTAAGATAWLRNRVLGHVLAVGPRATARFAPGDLVTRLVGNAAYVGTAPGSLASAVASVAAPLGGIAALGLVDPWLAVAFLAGAPALFLLLRAFTRASTDCLIAYQRLQGDLAGRLVEALDGVRTIAAAGTGRREADRILQPLPGLSREGHRMWRVQGRSAAQTAAVVPLLQIVVLAVAGLRLAQGALSVGDVLAASRYAVLAAGIGAIVGRLNALVHARTAAGRLAEILAEPPARYGPRELPAGDGTLRLRGVTAIRGGRTVLDGLDLVVPGGTTVAVVGRSDAGTSALAELAGRLADPDAGVVELDGVPLRDLTRTALRSHIAYAFARPALLGGTIAGTIGLGPHPPAPGTVTAAARAACADTFVRRLPERYDTPCATAPLSGGEAQRLGLARAFARPGSRLIVLDDATSSLDAVTEHRITHTLLTAAGPARTCLVVAHRTTTAARADQVAWLEDGRIRAVGTHAHLCELPGYCAAFADPEGAGPGPSLPPPRRATEADTPGGPHRRQRASRDGGEPPTAWGAEGRQEPEVSGPGPFSPPPRRATTAHAPGGPHRPHQVPRGEGAEG</sequence>
<evidence type="ECO:0000256" key="6">
    <source>
        <dbReference type="ARBA" id="ARBA00023136"/>
    </source>
</evidence>
<protein>
    <submittedName>
        <fullName evidence="11">ABC transporter ATP-binding protein</fullName>
    </submittedName>
</protein>
<comment type="subcellular location">
    <subcellularLocation>
        <location evidence="1">Cell membrane</location>
        <topology evidence="1">Multi-pass membrane protein</topology>
    </subcellularLocation>
</comment>
<dbReference type="InterPro" id="IPR003593">
    <property type="entry name" value="AAA+_ATPase"/>
</dbReference>
<dbReference type="InterPro" id="IPR011527">
    <property type="entry name" value="ABC1_TM_dom"/>
</dbReference>
<dbReference type="PROSITE" id="PS50893">
    <property type="entry name" value="ABC_TRANSPORTER_2"/>
    <property type="match status" value="1"/>
</dbReference>
<feature type="domain" description="ABC transporter" evidence="9">
    <location>
        <begin position="339"/>
        <end position="572"/>
    </location>
</feature>
<evidence type="ECO:0000256" key="8">
    <source>
        <dbReference type="SAM" id="Phobius"/>
    </source>
</evidence>
<feature type="transmembrane region" description="Helical" evidence="8">
    <location>
        <begin position="165"/>
        <end position="184"/>
    </location>
</feature>
<feature type="region of interest" description="Disordered" evidence="7">
    <location>
        <begin position="573"/>
        <end position="659"/>
    </location>
</feature>
<evidence type="ECO:0000256" key="4">
    <source>
        <dbReference type="ARBA" id="ARBA00022840"/>
    </source>
</evidence>
<feature type="transmembrane region" description="Helical" evidence="8">
    <location>
        <begin position="286"/>
        <end position="305"/>
    </location>
</feature>
<name>A0A7Y7B495_STRMO</name>
<dbReference type="PANTHER" id="PTHR43394">
    <property type="entry name" value="ATP-DEPENDENT PERMEASE MDL1, MITOCHONDRIAL"/>
    <property type="match status" value="1"/>
</dbReference>
<dbReference type="InterPro" id="IPR039421">
    <property type="entry name" value="Type_1_exporter"/>
</dbReference>
<dbReference type="SMART" id="SM00382">
    <property type="entry name" value="AAA"/>
    <property type="match status" value="1"/>
</dbReference>
<reference evidence="11 12" key="1">
    <citation type="submission" date="2020-04" db="EMBL/GenBank/DDBJ databases">
        <title>Draft Genome Sequence of Streptomyces morookaense DSM 40503, an 8-azaguanine-producing strain.</title>
        <authorList>
            <person name="Qi J."/>
            <person name="Gao J.-M."/>
        </authorList>
    </citation>
    <scope>NUCLEOTIDE SEQUENCE [LARGE SCALE GENOMIC DNA]</scope>
    <source>
        <strain evidence="11 12">DSM 40503</strain>
    </source>
</reference>
<dbReference type="InterPro" id="IPR036640">
    <property type="entry name" value="ABC1_TM_sf"/>
</dbReference>
<dbReference type="InterPro" id="IPR017871">
    <property type="entry name" value="ABC_transporter-like_CS"/>
</dbReference>
<keyword evidence="2 8" id="KW-0812">Transmembrane</keyword>
<dbReference type="GO" id="GO:0005886">
    <property type="term" value="C:plasma membrane"/>
    <property type="evidence" value="ECO:0007669"/>
    <property type="project" value="UniProtKB-SubCell"/>
</dbReference>
<feature type="transmembrane region" description="Helical" evidence="8">
    <location>
        <begin position="64"/>
        <end position="84"/>
    </location>
</feature>
<feature type="transmembrane region" description="Helical" evidence="8">
    <location>
        <begin position="132"/>
        <end position="159"/>
    </location>
</feature>
<dbReference type="InterPro" id="IPR027417">
    <property type="entry name" value="P-loop_NTPase"/>
</dbReference>
<feature type="transmembrane region" description="Helical" evidence="8">
    <location>
        <begin position="29"/>
        <end position="49"/>
    </location>
</feature>
<feature type="domain" description="ABC transmembrane type-1" evidence="10">
    <location>
        <begin position="29"/>
        <end position="295"/>
    </location>
</feature>
<dbReference type="Gene3D" id="1.20.1560.10">
    <property type="entry name" value="ABC transporter type 1, transmembrane domain"/>
    <property type="match status" value="1"/>
</dbReference>
<dbReference type="EMBL" id="JABBXF010000026">
    <property type="protein sequence ID" value="NVK78595.1"/>
    <property type="molecule type" value="Genomic_DNA"/>
</dbReference>
<dbReference type="PROSITE" id="PS00211">
    <property type="entry name" value="ABC_TRANSPORTER_1"/>
    <property type="match status" value="1"/>
</dbReference>
<dbReference type="Pfam" id="PF00005">
    <property type="entry name" value="ABC_tran"/>
    <property type="match status" value="1"/>
</dbReference>
<evidence type="ECO:0000256" key="1">
    <source>
        <dbReference type="ARBA" id="ARBA00004651"/>
    </source>
</evidence>
<dbReference type="GO" id="GO:0016887">
    <property type="term" value="F:ATP hydrolysis activity"/>
    <property type="evidence" value="ECO:0007669"/>
    <property type="project" value="InterPro"/>
</dbReference>
<evidence type="ECO:0000256" key="5">
    <source>
        <dbReference type="ARBA" id="ARBA00022989"/>
    </source>
</evidence>
<evidence type="ECO:0000256" key="7">
    <source>
        <dbReference type="SAM" id="MobiDB-lite"/>
    </source>
</evidence>
<comment type="caution">
    <text evidence="11">The sequence shown here is derived from an EMBL/GenBank/DDBJ whole genome shotgun (WGS) entry which is preliminary data.</text>
</comment>
<dbReference type="SUPFAM" id="SSF90123">
    <property type="entry name" value="ABC transporter transmembrane region"/>
    <property type="match status" value="1"/>
</dbReference>
<dbReference type="InterPro" id="IPR003439">
    <property type="entry name" value="ABC_transporter-like_ATP-bd"/>
</dbReference>
<dbReference type="PANTHER" id="PTHR43394:SF1">
    <property type="entry name" value="ATP-BINDING CASSETTE SUB-FAMILY B MEMBER 10, MITOCHONDRIAL"/>
    <property type="match status" value="1"/>
</dbReference>
<evidence type="ECO:0000259" key="10">
    <source>
        <dbReference type="PROSITE" id="PS50929"/>
    </source>
</evidence>
<evidence type="ECO:0000256" key="2">
    <source>
        <dbReference type="ARBA" id="ARBA00022692"/>
    </source>
</evidence>
<dbReference type="GO" id="GO:0015421">
    <property type="term" value="F:ABC-type oligopeptide transporter activity"/>
    <property type="evidence" value="ECO:0007669"/>
    <property type="project" value="TreeGrafter"/>
</dbReference>
<keyword evidence="4 11" id="KW-0067">ATP-binding</keyword>
<dbReference type="GO" id="GO:0005524">
    <property type="term" value="F:ATP binding"/>
    <property type="evidence" value="ECO:0007669"/>
    <property type="project" value="UniProtKB-KW"/>
</dbReference>
<dbReference type="Gene3D" id="3.40.50.300">
    <property type="entry name" value="P-loop containing nucleotide triphosphate hydrolases"/>
    <property type="match status" value="1"/>
</dbReference>
<keyword evidence="3" id="KW-0547">Nucleotide-binding</keyword>
<feature type="transmembrane region" description="Helical" evidence="8">
    <location>
        <begin position="251"/>
        <end position="274"/>
    </location>
</feature>
<dbReference type="AlphaFoldDB" id="A0A7Y7B495"/>
<keyword evidence="5 8" id="KW-1133">Transmembrane helix</keyword>
<dbReference type="Proteomes" id="UP000587462">
    <property type="component" value="Unassembled WGS sequence"/>
</dbReference>